<dbReference type="Proteomes" id="UP000215405">
    <property type="component" value="Unassembled WGS sequence"/>
</dbReference>
<accession>A0A231V2C7</accession>
<gene>
    <name evidence="1" type="ORF">B7H23_05025</name>
</gene>
<sequence length="253" mass="27769">MNVANYPVWTLRRFAACLWVLLLGSLPAQSQSPIRVLELFTSEACRACLRADGLLDRVAREPRTVAIAWHVDYWNMRGWTDPLSLPSAGHRQYGYRDAFGLTGVFTPQVVVDGVASMVAGKRSLVEEALPQSDVTTIPIAVERMADSVMIGLPERSDMTGDVRVLLVLTRPDRVRYISGGDNAGRSSLSVNVVAELRTLQRWRGGAEKIELPRSDIEAHGGDSFLLIQRFDGLGRPRAIIGAERLLGEKSAGS</sequence>
<dbReference type="RefSeq" id="WP_094076230.1">
    <property type="nucleotide sequence ID" value="NZ_NBYO01000001.1"/>
</dbReference>
<dbReference type="Pfam" id="PF06764">
    <property type="entry name" value="DUF1223"/>
    <property type="match status" value="1"/>
</dbReference>
<evidence type="ECO:0000313" key="2">
    <source>
        <dbReference type="Proteomes" id="UP000215405"/>
    </source>
</evidence>
<protein>
    <recommendedName>
        <fullName evidence="3">DUF1223 domain-containing protein</fullName>
    </recommendedName>
</protein>
<proteinExistence type="predicted"/>
<organism evidence="1 2">
    <name type="scientific">Notoacmeibacter marinus</name>
    <dbReference type="NCBI Taxonomy" id="1876515"/>
    <lineage>
        <taxon>Bacteria</taxon>
        <taxon>Pseudomonadati</taxon>
        <taxon>Pseudomonadota</taxon>
        <taxon>Alphaproteobacteria</taxon>
        <taxon>Hyphomicrobiales</taxon>
        <taxon>Notoacmeibacteraceae</taxon>
        <taxon>Notoacmeibacter</taxon>
    </lineage>
</organism>
<dbReference type="SUPFAM" id="SSF52833">
    <property type="entry name" value="Thioredoxin-like"/>
    <property type="match status" value="1"/>
</dbReference>
<evidence type="ECO:0008006" key="3">
    <source>
        <dbReference type="Google" id="ProtNLM"/>
    </source>
</evidence>
<name>A0A231V2C7_9HYPH</name>
<dbReference type="EMBL" id="NBYO01000001">
    <property type="protein sequence ID" value="OXT02274.1"/>
    <property type="molecule type" value="Genomic_DNA"/>
</dbReference>
<keyword evidence="2" id="KW-1185">Reference proteome</keyword>
<dbReference type="InterPro" id="IPR010634">
    <property type="entry name" value="DUF1223"/>
</dbReference>
<reference evidence="2" key="1">
    <citation type="journal article" date="2017" name="Int. J. Syst. Evol. Microbiol.">
        <title>Notoacmeibacter marinus gen. nov., sp. nov., isolated from the gut of a limpet and proposal of Notoacmeibacteraceae fam. nov. in the order Rhizobiales of the class Alphaproteobacteria.</title>
        <authorList>
            <person name="Huang Z."/>
            <person name="Guo F."/>
            <person name="Lai Q."/>
        </authorList>
    </citation>
    <scope>NUCLEOTIDE SEQUENCE [LARGE SCALE GENOMIC DNA]</scope>
    <source>
        <strain evidence="2">XMTR2A4</strain>
    </source>
</reference>
<dbReference type="InterPro" id="IPR036249">
    <property type="entry name" value="Thioredoxin-like_sf"/>
</dbReference>
<evidence type="ECO:0000313" key="1">
    <source>
        <dbReference type="EMBL" id="OXT02274.1"/>
    </source>
</evidence>
<dbReference type="AlphaFoldDB" id="A0A231V2C7"/>
<dbReference type="PANTHER" id="PTHR36057:SF1">
    <property type="entry name" value="LIPOPROTEIN LIPID ATTACHMENT SITE-LIKE PROTEIN, PUTATIVE (DUF1223)-RELATED"/>
    <property type="match status" value="1"/>
</dbReference>
<comment type="caution">
    <text evidence="1">The sequence shown here is derived from an EMBL/GenBank/DDBJ whole genome shotgun (WGS) entry which is preliminary data.</text>
</comment>
<dbReference type="PANTHER" id="PTHR36057">
    <property type="match status" value="1"/>
</dbReference>